<dbReference type="eggNOG" id="COG3209">
    <property type="taxonomic scope" value="Bacteria"/>
</dbReference>
<sequence>MKIRYFIIAFALLCLGIAGAAQQGQPLSHGQVVNKTFGFNGAFRPGDDPLAIGIDGYTRLENMRYNDVGLEGVAGYTKVNSTALLNSLDLEKFTEDDDFSKISVDSSTLISISNPQHATPVYLYAPYSGGFFEGSTEYQIDVKSTSGGGYGTINFWGISEFVGGSRNNYRAAITSELSGTVIFGIYAESNNSAVYNMETSGSYSEDAYYTCRIRYEDEHPDYNDFTGDPQHVYGVVYMDIYAENDLSEPLETIYAYDLFNFSEESRPYLIAFQEDAVSGHASFDGYIRNFSTCGEVTNGIQLVDASDTCFIAQVGQGNSRLYRNNTAIPESGDFTSTVLWYGADDGLDGRFCPTPDNGIAYCNGAECCIWHGDEMPVAGFWTLNQIVQDGAALTFTASTDTIKDGSINWFDAGFRPGQRIEVGGTSSNNKTFTIESITSDGGTNNVLNILENLVTDEGAGAGTATLTACVSTGGYENPLIYSVAVNNKLSSNGNVAPIGLSTADDSSCKTFLEFEGSDGSTTFTDSSSASQSYTATGNAKISTASSRYGTGSLKLDGNGDYISMIDTDDVDFDSGRFTIDGWFKLSKVNYVGYNHSLFSQYQDSSNYMRLYYTQNTDRFRLEIAGAGISIVAYIYEELNYNQWYHIALIRGWGGDDDAWAMTIDGVAVYVVSNSADYPNLSADFVVGANNGSNTFSGNIDDFRITKGKALWTSTFSPQANSVSTTNNSWLVMTRRPIQGVKYYVSEPNSTASTTAGWVWNGSSMEALEITDGTASGGVSLAQTGSMTFDSTVDVARPLWFEGYLCYAYLFNITSGSSANIYRVTVDAPFQKIKDIWDGLYRQCVGFQVYDASVGSYTDYVLHVNQDSYEGYEIGAEIGGFGASDYAIVIFEERMTAFHMKATPEGANSAACPLTVYYHGETGWQPVSSLNDGTIPDDATTWQTLGTSGLVTWTPPDISKEIPQALFDIPGYAYKIVWSETIDATATLDHITGIPAQVEIGAFKFPFIYKNKLFLANNVGSGEGQRIDYCTDNAPDSWNGITSSYDGLQSIYIPGTGDLTGAASLYNRYGSNFYTTEVLFTESGVYQLSGSTPEDFQVFPVSEDVGCPAPLTIAAVDAGASDSESLKRKVIVWLSASGPKVFDGATIVGIPGVDNYFDPDDDDCINFDFISTARGWYDRTHKEYNLTFPSGDGQTSNNAWLVYDFSRNKWFEKVPTTYPTAAFTVQDASGTPYVYAGTADGYVLRLENGTTWDGTAINQVVETGDFDLTGGDLWFLSALDKVKLFSKDITETANVTVTHYSNTSATGSSLGAWSLNTGTDRITRDTQNENKTPCWTHRLKFETSTSETEKGWQPLGFGLQTRFVREDTQ</sequence>
<dbReference type="Gene3D" id="2.60.120.200">
    <property type="match status" value="1"/>
</dbReference>
<dbReference type="eggNOG" id="COG3055">
    <property type="taxonomic scope" value="Bacteria"/>
</dbReference>
<dbReference type="InterPro" id="IPR013320">
    <property type="entry name" value="ConA-like_dom_sf"/>
</dbReference>
<feature type="chain" id="PRO_5002868962" description="LamG domain protein jellyroll fold domain protein" evidence="1">
    <location>
        <begin position="21"/>
        <end position="1368"/>
    </location>
</feature>
<dbReference type="HOGENOM" id="CLU_256491_0_0_7"/>
<evidence type="ECO:0000313" key="3">
    <source>
        <dbReference type="Proteomes" id="UP000000739"/>
    </source>
</evidence>
<feature type="signal peptide" evidence="1">
    <location>
        <begin position="1"/>
        <end position="20"/>
    </location>
</feature>
<dbReference type="RefSeq" id="WP_015949267.1">
    <property type="nucleotide sequence ID" value="NC_011768.1"/>
</dbReference>
<organism evidence="2 3">
    <name type="scientific">Desulfatibacillum aliphaticivorans</name>
    <dbReference type="NCBI Taxonomy" id="218208"/>
    <lineage>
        <taxon>Bacteria</taxon>
        <taxon>Pseudomonadati</taxon>
        <taxon>Thermodesulfobacteriota</taxon>
        <taxon>Desulfobacteria</taxon>
        <taxon>Desulfobacterales</taxon>
        <taxon>Desulfatibacillaceae</taxon>
        <taxon>Desulfatibacillum</taxon>
    </lineage>
</organism>
<dbReference type="Proteomes" id="UP000000739">
    <property type="component" value="Chromosome"/>
</dbReference>
<keyword evidence="1" id="KW-0732">Signal</keyword>
<gene>
    <name evidence="2" type="ordered locus">Dalk_4550</name>
</gene>
<evidence type="ECO:0000256" key="1">
    <source>
        <dbReference type="SAM" id="SignalP"/>
    </source>
</evidence>
<evidence type="ECO:0008006" key="4">
    <source>
        <dbReference type="Google" id="ProtNLM"/>
    </source>
</evidence>
<keyword evidence="3" id="KW-1185">Reference proteome</keyword>
<proteinExistence type="predicted"/>
<dbReference type="EMBL" id="CP001322">
    <property type="protein sequence ID" value="ACL06228.1"/>
    <property type="molecule type" value="Genomic_DNA"/>
</dbReference>
<dbReference type="SUPFAM" id="SSF49899">
    <property type="entry name" value="Concanavalin A-like lectins/glucanases"/>
    <property type="match status" value="1"/>
</dbReference>
<dbReference type="KEGG" id="dal:Dalk_4550"/>
<reference evidence="2 3" key="1">
    <citation type="journal article" date="2012" name="Environ. Microbiol.">
        <title>The genome sequence of Desulfatibacillum alkenivorans AK-01: a blueprint for anaerobic alkane oxidation.</title>
        <authorList>
            <person name="Callaghan A.V."/>
            <person name="Morris B.E."/>
            <person name="Pereira I.A."/>
            <person name="McInerney M.J."/>
            <person name="Austin R.N."/>
            <person name="Groves J.T."/>
            <person name="Kukor J.J."/>
            <person name="Suflita J.M."/>
            <person name="Young L.Y."/>
            <person name="Zylstra G.J."/>
            <person name="Wawrik B."/>
        </authorList>
    </citation>
    <scope>NUCLEOTIDE SEQUENCE [LARGE SCALE GENOMIC DNA]</scope>
    <source>
        <strain evidence="2 3">AK-01</strain>
    </source>
</reference>
<evidence type="ECO:0000313" key="2">
    <source>
        <dbReference type="EMBL" id="ACL06228.1"/>
    </source>
</evidence>
<name>B8FCR5_DESAL</name>
<accession>B8FCR5</accession>
<protein>
    <recommendedName>
        <fullName evidence="4">LamG domain protein jellyroll fold domain protein</fullName>
    </recommendedName>
</protein>